<organism evidence="1 2">
    <name type="scientific">Arthrobacter phage Joann</name>
    <dbReference type="NCBI Taxonomy" id="1772303"/>
    <lineage>
        <taxon>Viruses</taxon>
        <taxon>Duplodnaviria</taxon>
        <taxon>Heunggongvirae</taxon>
        <taxon>Uroviricota</taxon>
        <taxon>Caudoviricetes</taxon>
        <taxon>Korravirus</taxon>
        <taxon>Korravirus joann</taxon>
    </lineage>
</organism>
<name>A0A0U4IVI1_9CAUD</name>
<protein>
    <submittedName>
        <fullName evidence="1">Head-to-tail stopper</fullName>
    </submittedName>
</protein>
<dbReference type="Proteomes" id="UP000221495">
    <property type="component" value="Segment"/>
</dbReference>
<gene>
    <name evidence="1" type="primary">12</name>
    <name evidence="1" type="ORF">JOANN_12</name>
</gene>
<dbReference type="KEGG" id="vg:40078556"/>
<dbReference type="EMBL" id="KU160652">
    <property type="protein sequence ID" value="ALY09415.1"/>
    <property type="molecule type" value="Genomic_DNA"/>
</dbReference>
<dbReference type="OrthoDB" id="15344at10239"/>
<accession>A0A0U4IVI1</accession>
<reference evidence="1 2" key="1">
    <citation type="submission" date="2015-11" db="EMBL/GenBank/DDBJ databases">
        <authorList>
            <person name="Ott C.T."/>
            <person name="Jacobs-Sera D."/>
            <person name="Guerrero C.A."/>
            <person name="Bowman C.A."/>
            <person name="Russell D.A."/>
            <person name="Pope W.H."/>
            <person name="Hatfull G.F."/>
        </authorList>
    </citation>
    <scope>NUCLEOTIDE SEQUENCE [LARGE SCALE GENOMIC DNA]</scope>
</reference>
<keyword evidence="2" id="KW-1185">Reference proteome</keyword>
<evidence type="ECO:0000313" key="1">
    <source>
        <dbReference type="EMBL" id="ALY09415.1"/>
    </source>
</evidence>
<sequence>MLPISFARTNLVRLRPAEVSDHGNKSWDYATPTRASLPGCIVQPLQSTEVSINRDATLTQYSVLAPTEHDIRDYDHIEYLGREYQIVGEVQIQPSPSGTMDHATFTINRWEG</sequence>
<dbReference type="RefSeq" id="YP_009602692.1">
    <property type="nucleotide sequence ID" value="NC_041942.1"/>
</dbReference>
<evidence type="ECO:0000313" key="2">
    <source>
        <dbReference type="Proteomes" id="UP000221495"/>
    </source>
</evidence>
<proteinExistence type="predicted"/>
<dbReference type="GeneID" id="40078556"/>